<dbReference type="InterPro" id="IPR009057">
    <property type="entry name" value="Homeodomain-like_sf"/>
</dbReference>
<name>A0ABW3H0Z0_9BACL</name>
<dbReference type="InterPro" id="IPR012337">
    <property type="entry name" value="RNaseH-like_sf"/>
</dbReference>
<dbReference type="Gene3D" id="3.30.420.10">
    <property type="entry name" value="Ribonuclease H-like superfamily/Ribonuclease H"/>
    <property type="match status" value="1"/>
</dbReference>
<accession>A0ABW3H0Z0</accession>
<organism evidence="3 4">
    <name type="scientific">Savagea faecisuis</name>
    <dbReference type="NCBI Taxonomy" id="1274803"/>
    <lineage>
        <taxon>Bacteria</taxon>
        <taxon>Bacillati</taxon>
        <taxon>Bacillota</taxon>
        <taxon>Bacilli</taxon>
        <taxon>Bacillales</taxon>
        <taxon>Caryophanaceae</taxon>
        <taxon>Savagea</taxon>
    </lineage>
</organism>
<dbReference type="Proteomes" id="UP001596976">
    <property type="component" value="Unassembled WGS sequence"/>
</dbReference>
<dbReference type="SUPFAM" id="SSF46689">
    <property type="entry name" value="Homeodomain-like"/>
    <property type="match status" value="1"/>
</dbReference>
<gene>
    <name evidence="3" type="primary">istA</name>
    <name evidence="3" type="ORF">ACFQ0V_11555</name>
</gene>
<dbReference type="NCBIfam" id="NF033546">
    <property type="entry name" value="transpos_IS21"/>
    <property type="match status" value="1"/>
</dbReference>
<protein>
    <submittedName>
        <fullName evidence="3">IS21 family transposase</fullName>
    </submittedName>
</protein>
<dbReference type="InterPro" id="IPR001584">
    <property type="entry name" value="Integrase_cat-core"/>
</dbReference>
<sequence length="526" mass="61724">MISLNKKQQVLLAYFQENESQRQIAKRLNLSRNTVKKYIDQELVAKQQDTRNLPITNNYVSPPSYKKRKSSRSVLTTSIQKKIRYMIKQNQRKRQQNMHKQQLKIIDMHEKLLDEGFQISYTTVRNFVNRETKKQKEVFIRQRPEAGREIEFDWGEVKLTINGELKSYSLAVFTLPYSNYRFARLYESETLICVQDAHVRCIQHLKFIPEVFTYDNMRTVVKSFNGPQRSITEGMLNLSLHYGFQIRLCEPRKGNQKGHVERSVEVIRRKAFAQEDTFSTLEEAQSYLEQIIQKLNDHKHYQKKTPHRLLLVEERQERKESNQPTPFDAAELVEARVTKYSTIMYRQNHYSVQEGYVGEFVKVKVSANTLRIFYEGECVGSHTRCWGLHTWIMEISHFLKTFEKKKGALIQSECLNQAPNQIKNIFETHYIGNEKDFLALYLALRNEEVVLPRVLKAIASLEEQGSSVTTEKIIFIAQQNESTPTIIDPTDEVAVQSLFNIQNLNKLWELTTLERNEHDESPTADD</sequence>
<evidence type="ECO:0000259" key="2">
    <source>
        <dbReference type="PROSITE" id="PS50994"/>
    </source>
</evidence>
<evidence type="ECO:0000256" key="1">
    <source>
        <dbReference type="ARBA" id="ARBA00009277"/>
    </source>
</evidence>
<evidence type="ECO:0000313" key="3">
    <source>
        <dbReference type="EMBL" id="MFD0944380.1"/>
    </source>
</evidence>
<dbReference type="Gene3D" id="1.10.10.60">
    <property type="entry name" value="Homeodomain-like"/>
    <property type="match status" value="1"/>
</dbReference>
<dbReference type="PANTHER" id="PTHR35004">
    <property type="entry name" value="TRANSPOSASE RV3428C-RELATED"/>
    <property type="match status" value="1"/>
</dbReference>
<dbReference type="PANTHER" id="PTHR35004:SF7">
    <property type="entry name" value="INTEGRASE PROTEIN"/>
    <property type="match status" value="1"/>
</dbReference>
<dbReference type="SUPFAM" id="SSF53098">
    <property type="entry name" value="Ribonuclease H-like"/>
    <property type="match status" value="1"/>
</dbReference>
<proteinExistence type="inferred from homology"/>
<dbReference type="InterPro" id="IPR054353">
    <property type="entry name" value="IstA-like_C"/>
</dbReference>
<dbReference type="RefSeq" id="WP_381013673.1">
    <property type="nucleotide sequence ID" value="NZ_JBHTJF010000035.1"/>
</dbReference>
<dbReference type="Pfam" id="PF22483">
    <property type="entry name" value="Mu-transpos_C_2"/>
    <property type="match status" value="1"/>
</dbReference>
<evidence type="ECO:0000313" key="4">
    <source>
        <dbReference type="Proteomes" id="UP001596976"/>
    </source>
</evidence>
<feature type="domain" description="Integrase catalytic" evidence="2">
    <location>
        <begin position="140"/>
        <end position="314"/>
    </location>
</feature>
<keyword evidence="4" id="KW-1185">Reference proteome</keyword>
<dbReference type="EMBL" id="JBHTJF010000035">
    <property type="protein sequence ID" value="MFD0944380.1"/>
    <property type="molecule type" value="Genomic_DNA"/>
</dbReference>
<reference evidence="4" key="1">
    <citation type="journal article" date="2019" name="Int. J. Syst. Evol. Microbiol.">
        <title>The Global Catalogue of Microorganisms (GCM) 10K type strain sequencing project: providing services to taxonomists for standard genome sequencing and annotation.</title>
        <authorList>
            <consortium name="The Broad Institute Genomics Platform"/>
            <consortium name="The Broad Institute Genome Sequencing Center for Infectious Disease"/>
            <person name="Wu L."/>
            <person name="Ma J."/>
        </authorList>
    </citation>
    <scope>NUCLEOTIDE SEQUENCE [LARGE SCALE GENOMIC DNA]</scope>
    <source>
        <strain evidence="4">CCUG 63563</strain>
    </source>
</reference>
<dbReference type="InterPro" id="IPR036397">
    <property type="entry name" value="RNaseH_sf"/>
</dbReference>
<dbReference type="PROSITE" id="PS50994">
    <property type="entry name" value="INTEGRASE"/>
    <property type="match status" value="1"/>
</dbReference>
<comment type="caution">
    <text evidence="3">The sequence shown here is derived from an EMBL/GenBank/DDBJ whole genome shotgun (WGS) entry which is preliminary data.</text>
</comment>
<comment type="similarity">
    <text evidence="1">Belongs to the transposase IS21/IS408/IS1162 family.</text>
</comment>